<evidence type="ECO:0000313" key="3">
    <source>
        <dbReference type="Proteomes" id="UP000245506"/>
    </source>
</evidence>
<dbReference type="Proteomes" id="UP000245506">
    <property type="component" value="Unassembled WGS sequence"/>
</dbReference>
<comment type="caution">
    <text evidence="2">The sequence shown here is derived from an EMBL/GenBank/DDBJ whole genome shotgun (WGS) entry which is preliminary data.</text>
</comment>
<dbReference type="EMBL" id="QGKL01000008">
    <property type="protein sequence ID" value="PWQ99233.1"/>
    <property type="molecule type" value="Genomic_DNA"/>
</dbReference>
<gene>
    <name evidence="2" type="ORF">DKT75_01600</name>
</gene>
<organism evidence="2 3">
    <name type="scientific">Leucothrix arctica</name>
    <dbReference type="NCBI Taxonomy" id="1481894"/>
    <lineage>
        <taxon>Bacteria</taxon>
        <taxon>Pseudomonadati</taxon>
        <taxon>Pseudomonadota</taxon>
        <taxon>Gammaproteobacteria</taxon>
        <taxon>Thiotrichales</taxon>
        <taxon>Thiotrichaceae</taxon>
        <taxon>Leucothrix</taxon>
    </lineage>
</organism>
<name>A0A317CP15_9GAMM</name>
<proteinExistence type="predicted"/>
<protein>
    <submittedName>
        <fullName evidence="2">Uncharacterized protein</fullName>
    </submittedName>
</protein>
<evidence type="ECO:0000256" key="1">
    <source>
        <dbReference type="SAM" id="Coils"/>
    </source>
</evidence>
<dbReference type="AlphaFoldDB" id="A0A317CP15"/>
<evidence type="ECO:0000313" key="2">
    <source>
        <dbReference type="EMBL" id="PWQ99233.1"/>
    </source>
</evidence>
<feature type="coiled-coil region" evidence="1">
    <location>
        <begin position="75"/>
        <end position="171"/>
    </location>
</feature>
<keyword evidence="3" id="KW-1185">Reference proteome</keyword>
<keyword evidence="1" id="KW-0175">Coiled coil</keyword>
<reference evidence="2 3" key="1">
    <citation type="submission" date="2018-05" db="EMBL/GenBank/DDBJ databases">
        <title>Leucothrix arctica sp. nov., isolated from Arctic seawater.</title>
        <authorList>
            <person name="Choi A."/>
            <person name="Baek K."/>
        </authorList>
    </citation>
    <scope>NUCLEOTIDE SEQUENCE [LARGE SCALE GENOMIC DNA]</scope>
    <source>
        <strain evidence="2 3">IMCC9719</strain>
    </source>
</reference>
<sequence length="258" mass="29246">MPSRDRCKSELDTHVGIFLKHRRAYKESKLSLESKLGNTGKRIASLESDKESFIANNIEESRKLVKEIPIISERLERLDYQYQMLINEQQDIENKFEKVANQFKESLQSKLLAFTEEENSQLKAYQDSLSSLADERLEQLQTEELKHEKTLEKLQKRAKEVGLEKARHETSLQNISPPTELKSALQASEKMLSSLNLETSSLDKSVTQATLAEQDHSERIRVLGICCGQLKLATSLEVNPNFSSAIIGDSPPLLACGR</sequence>
<accession>A0A317CP15</accession>